<gene>
    <name evidence="1" type="ORF">NCTC13102_01806</name>
</gene>
<evidence type="ECO:0000313" key="2">
    <source>
        <dbReference type="Proteomes" id="UP000250166"/>
    </source>
</evidence>
<reference evidence="1 2" key="1">
    <citation type="submission" date="2018-06" db="EMBL/GenBank/DDBJ databases">
        <authorList>
            <consortium name="Pathogen Informatics"/>
            <person name="Doyle S."/>
        </authorList>
    </citation>
    <scope>NUCLEOTIDE SEQUENCE [LARGE SCALE GENOMIC DNA]</scope>
    <source>
        <strain evidence="1 2">NCTC13102</strain>
    </source>
</reference>
<dbReference type="EMBL" id="UAWL01000006">
    <property type="protein sequence ID" value="SQB99482.1"/>
    <property type="molecule type" value="Genomic_DNA"/>
</dbReference>
<proteinExistence type="predicted"/>
<name>A0A2X3B6W4_9HELI</name>
<protein>
    <recommendedName>
        <fullName evidence="3">Methyltransferase FkbM domain-containing protein</fullName>
    </recommendedName>
</protein>
<dbReference type="RefSeq" id="WP_258399865.1">
    <property type="nucleotide sequence ID" value="NZ_UAWL01000006.1"/>
</dbReference>
<evidence type="ECO:0008006" key="3">
    <source>
        <dbReference type="Google" id="ProtNLM"/>
    </source>
</evidence>
<accession>A0A2X3B6W4</accession>
<sequence length="370" mass="41529">MSLKTKFAQKLRNLLGVQQLSSMVNQELRTNRALSILSSLGLPKDVELSLQLALYPQPNEKSGITLLTSTQEYLMIKNYLSLVRPFKSRSLHLARIGGRGDGGYVMLDIESDVESKANDANNISHNNCPPPKQDLGNNSSLSSSFLLDSSTNLSFAKFSSAKPKAISLGVSAYSPWDLEMAQKGYQVIEYDASIEKSPYNHPNITFVKKFVGTEDARDTISFESVIQSQNLDPNAHNVLQVDIEDSEWAILEKADLQLIAKYFPQVLFEFHNCNPCDEALSARRLQILSKINELYAPIHTHFNHHGRAFYAIMDNEYKNGLFWCDTIEVSYIRKDLLPHDAKPLSGVGLRVGLDTPNSLFFPDLPLVFRD</sequence>
<dbReference type="AlphaFoldDB" id="A0A2X3B6W4"/>
<evidence type="ECO:0000313" key="1">
    <source>
        <dbReference type="EMBL" id="SQB99482.1"/>
    </source>
</evidence>
<organism evidence="1 2">
    <name type="scientific">Helicobacter fennelliae</name>
    <dbReference type="NCBI Taxonomy" id="215"/>
    <lineage>
        <taxon>Bacteria</taxon>
        <taxon>Pseudomonadati</taxon>
        <taxon>Campylobacterota</taxon>
        <taxon>Epsilonproteobacteria</taxon>
        <taxon>Campylobacterales</taxon>
        <taxon>Helicobacteraceae</taxon>
        <taxon>Helicobacter</taxon>
    </lineage>
</organism>
<dbReference type="Proteomes" id="UP000250166">
    <property type="component" value="Unassembled WGS sequence"/>
</dbReference>